<keyword evidence="2" id="KW-0732">Signal</keyword>
<keyword evidence="4" id="KW-1185">Reference proteome</keyword>
<accession>A0A9P4QAC8</accession>
<dbReference type="GO" id="GO:0000030">
    <property type="term" value="F:mannosyltransferase activity"/>
    <property type="evidence" value="ECO:0007669"/>
    <property type="project" value="TreeGrafter"/>
</dbReference>
<dbReference type="Proteomes" id="UP000799441">
    <property type="component" value="Unassembled WGS sequence"/>
</dbReference>
<dbReference type="GO" id="GO:0006506">
    <property type="term" value="P:GPI anchor biosynthetic process"/>
    <property type="evidence" value="ECO:0007669"/>
    <property type="project" value="TreeGrafter"/>
</dbReference>
<feature type="signal peptide" evidence="2">
    <location>
        <begin position="1"/>
        <end position="19"/>
    </location>
</feature>
<dbReference type="PANTHER" id="PTHR28022">
    <property type="entry name" value="GPI MANNOSYLTRANSFERASE 2 SUBUNIT PGA1"/>
    <property type="match status" value="1"/>
</dbReference>
<gene>
    <name evidence="3" type="ORF">K431DRAFT_319954</name>
</gene>
<comment type="caution">
    <text evidence="3">The sequence shown here is derived from an EMBL/GenBank/DDBJ whole genome shotgun (WGS) entry which is preliminary data.</text>
</comment>
<evidence type="ECO:0008006" key="5">
    <source>
        <dbReference type="Google" id="ProtNLM"/>
    </source>
</evidence>
<proteinExistence type="predicted"/>
<feature type="chain" id="PRO_5040281016" description="GPI transamidase component PIG-T" evidence="2">
    <location>
        <begin position="20"/>
        <end position="228"/>
    </location>
</feature>
<protein>
    <recommendedName>
        <fullName evidence="5">GPI transamidase component PIG-T</fullName>
    </recommendedName>
</protein>
<keyword evidence="1" id="KW-0472">Membrane</keyword>
<sequence length="228" mass="25028">MKLFRLLLLEALLAINAQANTEKAIFVAPQALATPDTGPSLADLHLDVLSPSQPALRTLLPVVFPNEDSPQGVQHWYLLLGLSPGQRHELKLCWAAIQPTAFWLDTFDLIHVFDTPDLIQSLAAYADSRQGDSITPPLDTGSIQASPLVSALFVRVKAAADFYTSNKTLMQQPPPVLVDLILDPYLLNIFPRSLVPTAAYITFLAAASVYISGRFWKRITPAKRNKGD</sequence>
<evidence type="ECO:0000313" key="3">
    <source>
        <dbReference type="EMBL" id="KAF2722123.1"/>
    </source>
</evidence>
<evidence type="ECO:0000313" key="4">
    <source>
        <dbReference type="Proteomes" id="UP000799441"/>
    </source>
</evidence>
<organism evidence="3 4">
    <name type="scientific">Polychaeton citri CBS 116435</name>
    <dbReference type="NCBI Taxonomy" id="1314669"/>
    <lineage>
        <taxon>Eukaryota</taxon>
        <taxon>Fungi</taxon>
        <taxon>Dikarya</taxon>
        <taxon>Ascomycota</taxon>
        <taxon>Pezizomycotina</taxon>
        <taxon>Dothideomycetes</taxon>
        <taxon>Dothideomycetidae</taxon>
        <taxon>Capnodiales</taxon>
        <taxon>Capnodiaceae</taxon>
        <taxon>Polychaeton</taxon>
    </lineage>
</organism>
<keyword evidence="1" id="KW-1133">Transmembrane helix</keyword>
<dbReference type="EMBL" id="MU003785">
    <property type="protein sequence ID" value="KAF2722123.1"/>
    <property type="molecule type" value="Genomic_DNA"/>
</dbReference>
<reference evidence="3" key="1">
    <citation type="journal article" date="2020" name="Stud. Mycol.">
        <title>101 Dothideomycetes genomes: a test case for predicting lifestyles and emergence of pathogens.</title>
        <authorList>
            <person name="Haridas S."/>
            <person name="Albert R."/>
            <person name="Binder M."/>
            <person name="Bloem J."/>
            <person name="Labutti K."/>
            <person name="Salamov A."/>
            <person name="Andreopoulos B."/>
            <person name="Baker S."/>
            <person name="Barry K."/>
            <person name="Bills G."/>
            <person name="Bluhm B."/>
            <person name="Cannon C."/>
            <person name="Castanera R."/>
            <person name="Culley D."/>
            <person name="Daum C."/>
            <person name="Ezra D."/>
            <person name="Gonzalez J."/>
            <person name="Henrissat B."/>
            <person name="Kuo A."/>
            <person name="Liang C."/>
            <person name="Lipzen A."/>
            <person name="Lutzoni F."/>
            <person name="Magnuson J."/>
            <person name="Mondo S."/>
            <person name="Nolan M."/>
            <person name="Ohm R."/>
            <person name="Pangilinan J."/>
            <person name="Park H.-J."/>
            <person name="Ramirez L."/>
            <person name="Alfaro M."/>
            <person name="Sun H."/>
            <person name="Tritt A."/>
            <person name="Yoshinaga Y."/>
            <person name="Zwiers L.-H."/>
            <person name="Turgeon B."/>
            <person name="Goodwin S."/>
            <person name="Spatafora J."/>
            <person name="Crous P."/>
            <person name="Grigoriev I."/>
        </authorList>
    </citation>
    <scope>NUCLEOTIDE SEQUENCE</scope>
    <source>
        <strain evidence="3">CBS 116435</strain>
    </source>
</reference>
<evidence type="ECO:0000256" key="1">
    <source>
        <dbReference type="SAM" id="Phobius"/>
    </source>
</evidence>
<dbReference type="OrthoDB" id="3360032at2759"/>
<dbReference type="GO" id="GO:0005789">
    <property type="term" value="C:endoplasmic reticulum membrane"/>
    <property type="evidence" value="ECO:0007669"/>
    <property type="project" value="TreeGrafter"/>
</dbReference>
<keyword evidence="1" id="KW-0812">Transmembrane</keyword>
<evidence type="ECO:0000256" key="2">
    <source>
        <dbReference type="SAM" id="SignalP"/>
    </source>
</evidence>
<name>A0A9P4QAC8_9PEZI</name>
<dbReference type="GO" id="GO:0031501">
    <property type="term" value="C:mannosyltransferase complex"/>
    <property type="evidence" value="ECO:0007669"/>
    <property type="project" value="TreeGrafter"/>
</dbReference>
<dbReference type="PANTHER" id="PTHR28022:SF1">
    <property type="entry name" value="GPI MANNOSYLTRANSFERASE 2 SUBUNIT PGA1"/>
    <property type="match status" value="1"/>
</dbReference>
<feature type="transmembrane region" description="Helical" evidence="1">
    <location>
        <begin position="198"/>
        <end position="216"/>
    </location>
</feature>
<dbReference type="InterPro" id="IPR019433">
    <property type="entry name" value="GPI_ManTrfase_II_coact_Pga1"/>
</dbReference>
<dbReference type="AlphaFoldDB" id="A0A9P4QAC8"/>